<dbReference type="GO" id="GO:0005829">
    <property type="term" value="C:cytosol"/>
    <property type="evidence" value="ECO:0007669"/>
    <property type="project" value="TreeGrafter"/>
</dbReference>
<dbReference type="PANTHER" id="PTHR46797:SF1">
    <property type="entry name" value="METHYLPHOSPHONATE SYNTHASE"/>
    <property type="match status" value="1"/>
</dbReference>
<dbReference type="PROSITE" id="PS50943">
    <property type="entry name" value="HTH_CROC1"/>
    <property type="match status" value="1"/>
</dbReference>
<feature type="domain" description="HTH cro/C1-type" evidence="2">
    <location>
        <begin position="13"/>
        <end position="68"/>
    </location>
</feature>
<accession>A0A2T0HN08</accession>
<dbReference type="CDD" id="cd00093">
    <property type="entry name" value="HTH_XRE"/>
    <property type="match status" value="1"/>
</dbReference>
<comment type="caution">
    <text evidence="3">The sequence shown here is derived from an EMBL/GenBank/DDBJ whole genome shotgun (WGS) entry which is preliminary data.</text>
</comment>
<name>A0A2T0HN08_PSEFL</name>
<keyword evidence="1" id="KW-0238">DNA-binding</keyword>
<dbReference type="InterPro" id="IPR010982">
    <property type="entry name" value="Lambda_DNA-bd_dom_sf"/>
</dbReference>
<dbReference type="Proteomes" id="UP000239731">
    <property type="component" value="Unassembled WGS sequence"/>
</dbReference>
<reference evidence="3 4" key="1">
    <citation type="submission" date="2018-03" db="EMBL/GenBank/DDBJ databases">
        <title>Blue discolouration in mozzarella cheese caused by Pseudomonas fluorescens.</title>
        <authorList>
            <person name="Chiesa F."/>
            <person name="Dalmasso A."/>
            <person name="Lomonaco S."/>
        </authorList>
    </citation>
    <scope>NUCLEOTIDE SEQUENCE [LARGE SCALE GENOMIC DNA]</scope>
    <source>
        <strain evidence="3 4">11293</strain>
    </source>
</reference>
<dbReference type="EMBL" id="PVUH01000030">
    <property type="protein sequence ID" value="PRW84462.1"/>
    <property type="molecule type" value="Genomic_DNA"/>
</dbReference>
<dbReference type="InterPro" id="IPR001387">
    <property type="entry name" value="Cro/C1-type_HTH"/>
</dbReference>
<dbReference type="Gene3D" id="1.10.260.40">
    <property type="entry name" value="lambda repressor-like DNA-binding domains"/>
    <property type="match status" value="1"/>
</dbReference>
<dbReference type="RefSeq" id="WP_106118626.1">
    <property type="nucleotide sequence ID" value="NZ_PVUH01000030.1"/>
</dbReference>
<evidence type="ECO:0000313" key="4">
    <source>
        <dbReference type="Proteomes" id="UP000239731"/>
    </source>
</evidence>
<evidence type="ECO:0000256" key="1">
    <source>
        <dbReference type="ARBA" id="ARBA00023125"/>
    </source>
</evidence>
<protein>
    <submittedName>
        <fullName evidence="3">XRE family transcriptional regulator</fullName>
    </submittedName>
</protein>
<proteinExistence type="predicted"/>
<dbReference type="GO" id="GO:0003700">
    <property type="term" value="F:DNA-binding transcription factor activity"/>
    <property type="evidence" value="ECO:0007669"/>
    <property type="project" value="TreeGrafter"/>
</dbReference>
<dbReference type="PANTHER" id="PTHR46797">
    <property type="entry name" value="HTH-TYPE TRANSCRIPTIONAL REGULATOR"/>
    <property type="match status" value="1"/>
</dbReference>
<dbReference type="InterPro" id="IPR050807">
    <property type="entry name" value="TransReg_Diox_bact_type"/>
</dbReference>
<dbReference type="Pfam" id="PF01381">
    <property type="entry name" value="HTH_3"/>
    <property type="match status" value="1"/>
</dbReference>
<dbReference type="AlphaFoldDB" id="A0A2T0HN08"/>
<evidence type="ECO:0000259" key="2">
    <source>
        <dbReference type="PROSITE" id="PS50943"/>
    </source>
</evidence>
<organism evidence="3 4">
    <name type="scientific">Pseudomonas fluorescens</name>
    <dbReference type="NCBI Taxonomy" id="294"/>
    <lineage>
        <taxon>Bacteria</taxon>
        <taxon>Pseudomonadati</taxon>
        <taxon>Pseudomonadota</taxon>
        <taxon>Gammaproteobacteria</taxon>
        <taxon>Pseudomonadales</taxon>
        <taxon>Pseudomonadaceae</taxon>
        <taxon>Pseudomonas</taxon>
    </lineage>
</organism>
<dbReference type="SMART" id="SM00530">
    <property type="entry name" value="HTH_XRE"/>
    <property type="match status" value="1"/>
</dbReference>
<dbReference type="SUPFAM" id="SSF47413">
    <property type="entry name" value="lambda repressor-like DNA-binding domains"/>
    <property type="match status" value="1"/>
</dbReference>
<evidence type="ECO:0000313" key="3">
    <source>
        <dbReference type="EMBL" id="PRW84462.1"/>
    </source>
</evidence>
<sequence length="112" mass="12589">MTSPTRKFIGGRIRALRKAKGITQAVLAEALECEIATISRYERGDNPPDSEQLLKLAKLLGVSPMEILPSEADIAREQIIELRATLLELIYKIESPLLLERLIKTIHLIEKN</sequence>
<dbReference type="GO" id="GO:0003677">
    <property type="term" value="F:DNA binding"/>
    <property type="evidence" value="ECO:0007669"/>
    <property type="project" value="UniProtKB-KW"/>
</dbReference>
<gene>
    <name evidence="3" type="ORF">C7A10_28930</name>
</gene>